<dbReference type="Proteomes" id="UP000246077">
    <property type="component" value="Unassembled WGS sequence"/>
</dbReference>
<dbReference type="RefSeq" id="WP_109919326.1">
    <property type="nucleotide sequence ID" value="NZ_QGLF01000001.1"/>
</dbReference>
<comment type="subunit">
    <text evidence="10">Probably interacts with PlsX.</text>
</comment>
<name>A0A317E9Q0_9PROT</name>
<feature type="transmembrane region" description="Helical" evidence="10">
    <location>
        <begin position="79"/>
        <end position="102"/>
    </location>
</feature>
<dbReference type="PANTHER" id="PTHR30309:SF0">
    <property type="entry name" value="GLYCEROL-3-PHOSPHATE ACYLTRANSFERASE-RELATED"/>
    <property type="match status" value="1"/>
</dbReference>
<keyword evidence="8 10" id="KW-0594">Phospholipid biosynthesis</keyword>
<comment type="catalytic activity">
    <reaction evidence="10">
        <text>an acyl phosphate + sn-glycerol 3-phosphate = a 1-acyl-sn-glycero-3-phosphate + phosphate</text>
        <dbReference type="Rhea" id="RHEA:34075"/>
        <dbReference type="ChEBI" id="CHEBI:43474"/>
        <dbReference type="ChEBI" id="CHEBI:57597"/>
        <dbReference type="ChEBI" id="CHEBI:57970"/>
        <dbReference type="ChEBI" id="CHEBI:59918"/>
        <dbReference type="EC" id="2.3.1.275"/>
    </reaction>
</comment>
<comment type="subcellular location">
    <subcellularLocation>
        <location evidence="10">Cell membrane</location>
        <topology evidence="10">Multi-pass membrane protein</topology>
    </subcellularLocation>
</comment>
<feature type="transmembrane region" description="Helical" evidence="10">
    <location>
        <begin position="114"/>
        <end position="139"/>
    </location>
</feature>
<dbReference type="Pfam" id="PF02660">
    <property type="entry name" value="G3P_acyltransf"/>
    <property type="match status" value="1"/>
</dbReference>
<dbReference type="GO" id="GO:0043772">
    <property type="term" value="F:acyl-phosphate glycerol-3-phosphate acyltransferase activity"/>
    <property type="evidence" value="ECO:0007669"/>
    <property type="project" value="UniProtKB-UniRule"/>
</dbReference>
<evidence type="ECO:0000256" key="2">
    <source>
        <dbReference type="ARBA" id="ARBA00022516"/>
    </source>
</evidence>
<evidence type="ECO:0000256" key="4">
    <source>
        <dbReference type="ARBA" id="ARBA00022692"/>
    </source>
</evidence>
<keyword evidence="2 10" id="KW-0444">Lipid biosynthesis</keyword>
<accession>A0A317E9Q0</accession>
<dbReference type="OrthoDB" id="9777124at2"/>
<keyword evidence="11" id="KW-0012">Acyltransferase</keyword>
<reference evidence="12" key="1">
    <citation type="submission" date="2018-05" db="EMBL/GenBank/DDBJ databases">
        <title>Zavarzinia sp. HR-AS.</title>
        <authorList>
            <person name="Lee Y."/>
            <person name="Jeon C.O."/>
        </authorList>
    </citation>
    <scope>NUCLEOTIDE SEQUENCE [LARGE SCALE GENOMIC DNA]</scope>
    <source>
        <strain evidence="12">DSM 1231</strain>
    </source>
</reference>
<dbReference type="GO" id="GO:0005886">
    <property type="term" value="C:plasma membrane"/>
    <property type="evidence" value="ECO:0007669"/>
    <property type="project" value="UniProtKB-SubCell"/>
</dbReference>
<keyword evidence="6 10" id="KW-0443">Lipid metabolism</keyword>
<dbReference type="InterPro" id="IPR003811">
    <property type="entry name" value="G3P_acylTferase_PlsY"/>
</dbReference>
<dbReference type="GO" id="GO:0008654">
    <property type="term" value="P:phospholipid biosynthetic process"/>
    <property type="evidence" value="ECO:0007669"/>
    <property type="project" value="UniProtKB-UniRule"/>
</dbReference>
<comment type="pathway">
    <text evidence="10">Lipid metabolism; phospholipid metabolism.</text>
</comment>
<evidence type="ECO:0000256" key="5">
    <source>
        <dbReference type="ARBA" id="ARBA00022989"/>
    </source>
</evidence>
<proteinExistence type="inferred from homology"/>
<dbReference type="PANTHER" id="PTHR30309">
    <property type="entry name" value="INNER MEMBRANE PROTEIN YGIH"/>
    <property type="match status" value="1"/>
</dbReference>
<organism evidence="11 12">
    <name type="scientific">Zavarzinia compransoris</name>
    <dbReference type="NCBI Taxonomy" id="1264899"/>
    <lineage>
        <taxon>Bacteria</taxon>
        <taxon>Pseudomonadati</taxon>
        <taxon>Pseudomonadota</taxon>
        <taxon>Alphaproteobacteria</taxon>
        <taxon>Rhodospirillales</taxon>
        <taxon>Zavarziniaceae</taxon>
        <taxon>Zavarzinia</taxon>
    </lineage>
</organism>
<dbReference type="SMART" id="SM01207">
    <property type="entry name" value="G3P_acyltransf"/>
    <property type="match status" value="1"/>
</dbReference>
<evidence type="ECO:0000256" key="6">
    <source>
        <dbReference type="ARBA" id="ARBA00023098"/>
    </source>
</evidence>
<dbReference type="HAMAP" id="MF_01043">
    <property type="entry name" value="PlsY"/>
    <property type="match status" value="1"/>
</dbReference>
<comment type="function">
    <text evidence="10">Catalyzes the transfer of an acyl group from acyl-phosphate (acyl-PO(4)) to glycerol-3-phosphate (G3P) to form lysophosphatidic acid (LPA). This enzyme utilizes acyl-phosphate as fatty acyl donor, but not acyl-CoA or acyl-ACP.</text>
</comment>
<dbReference type="EMBL" id="QGLF01000001">
    <property type="protein sequence ID" value="PWR23292.1"/>
    <property type="molecule type" value="Genomic_DNA"/>
</dbReference>
<evidence type="ECO:0000256" key="1">
    <source>
        <dbReference type="ARBA" id="ARBA00022475"/>
    </source>
</evidence>
<evidence type="ECO:0000313" key="12">
    <source>
        <dbReference type="Proteomes" id="UP000246077"/>
    </source>
</evidence>
<keyword evidence="5 10" id="KW-1133">Transmembrane helix</keyword>
<protein>
    <recommendedName>
        <fullName evidence="10">Glycerol-3-phosphate acyltransferase</fullName>
    </recommendedName>
    <alternativeName>
        <fullName evidence="10">Acyl-PO4 G3P acyltransferase</fullName>
    </alternativeName>
    <alternativeName>
        <fullName evidence="10">Acyl-phosphate--glycerol-3-phosphate acyltransferase</fullName>
    </alternativeName>
    <alternativeName>
        <fullName evidence="10">G3P acyltransferase</fullName>
        <shortName evidence="10">GPAT</shortName>
        <ecNumber evidence="10">2.3.1.275</ecNumber>
    </alternativeName>
    <alternativeName>
        <fullName evidence="10">Lysophosphatidic acid synthase</fullName>
        <shortName evidence="10">LPA synthase</shortName>
    </alternativeName>
</protein>
<dbReference type="EC" id="2.3.1.275" evidence="10"/>
<dbReference type="NCBIfam" id="TIGR00023">
    <property type="entry name" value="glycerol-3-phosphate 1-O-acyltransferase PlsY"/>
    <property type="match status" value="1"/>
</dbReference>
<keyword evidence="4 10" id="KW-0812">Transmembrane</keyword>
<dbReference type="AlphaFoldDB" id="A0A317E9Q0"/>
<evidence type="ECO:0000256" key="10">
    <source>
        <dbReference type="HAMAP-Rule" id="MF_01043"/>
    </source>
</evidence>
<evidence type="ECO:0000256" key="7">
    <source>
        <dbReference type="ARBA" id="ARBA00023136"/>
    </source>
</evidence>
<gene>
    <name evidence="10 11" type="primary">plsY</name>
    <name evidence="11" type="ORF">DKG75_01610</name>
</gene>
<evidence type="ECO:0000313" key="11">
    <source>
        <dbReference type="EMBL" id="PWR23292.1"/>
    </source>
</evidence>
<keyword evidence="1 10" id="KW-1003">Cell membrane</keyword>
<evidence type="ECO:0000256" key="8">
    <source>
        <dbReference type="ARBA" id="ARBA00023209"/>
    </source>
</evidence>
<comment type="caution">
    <text evidence="11">The sequence shown here is derived from an EMBL/GenBank/DDBJ whole genome shotgun (WGS) entry which is preliminary data.</text>
</comment>
<evidence type="ECO:0000256" key="3">
    <source>
        <dbReference type="ARBA" id="ARBA00022679"/>
    </source>
</evidence>
<evidence type="ECO:0000256" key="9">
    <source>
        <dbReference type="ARBA" id="ARBA00023264"/>
    </source>
</evidence>
<dbReference type="UniPathway" id="UPA00085"/>
<keyword evidence="9 10" id="KW-1208">Phospholipid metabolism</keyword>
<comment type="similarity">
    <text evidence="10">Belongs to the PlsY family.</text>
</comment>
<sequence length="206" mass="20974">MDDLAAAATLALGLVTVGGYLLGSIPFGLVLTRLAGYGDIRKIGSGNIGATNVLRTGNKPLALATLLLDSGKGAIAVGLAWWLGGSVLAAIAGGAAFLGHCFPVWLKFKGGKGVATFLGTLLALAWPVGLACCGTWAITAAISRISSLSALVAAALGPVFAYLLAGQEQAWMALFCAVLIFIRHRPNIERLFAGTEPKIGAGKNKA</sequence>
<keyword evidence="7 10" id="KW-0472">Membrane</keyword>
<keyword evidence="12" id="KW-1185">Reference proteome</keyword>
<comment type="caution">
    <text evidence="10">Lacks conserved residue(s) required for the propagation of feature annotation.</text>
</comment>
<keyword evidence="3 10" id="KW-0808">Transferase</keyword>